<dbReference type="Proteomes" id="UP001195483">
    <property type="component" value="Unassembled WGS sequence"/>
</dbReference>
<protein>
    <submittedName>
        <fullName evidence="1">Uncharacterized protein</fullName>
    </submittedName>
</protein>
<sequence length="83" mass="9470">MGHVSRYLLDVVFRVIKGKHKKPKLKVELGSKPDHSNFSFTEAFTTSVPADLKDGQREINGRINDFLTNIFDSLASRDMQYGR</sequence>
<dbReference type="AlphaFoldDB" id="A0AAE0T095"/>
<keyword evidence="2" id="KW-1185">Reference proteome</keyword>
<reference evidence="1" key="2">
    <citation type="journal article" date="2021" name="Genome Biol. Evol.">
        <title>Developing a high-quality reference genome for a parasitic bivalve with doubly uniparental inheritance (Bivalvia: Unionida).</title>
        <authorList>
            <person name="Smith C.H."/>
        </authorList>
    </citation>
    <scope>NUCLEOTIDE SEQUENCE</scope>
    <source>
        <strain evidence="1">CHS0354</strain>
        <tissue evidence="1">Mantle</tissue>
    </source>
</reference>
<accession>A0AAE0T095</accession>
<comment type="caution">
    <text evidence="1">The sequence shown here is derived from an EMBL/GenBank/DDBJ whole genome shotgun (WGS) entry which is preliminary data.</text>
</comment>
<organism evidence="1 2">
    <name type="scientific">Potamilus streckersoni</name>
    <dbReference type="NCBI Taxonomy" id="2493646"/>
    <lineage>
        <taxon>Eukaryota</taxon>
        <taxon>Metazoa</taxon>
        <taxon>Spiralia</taxon>
        <taxon>Lophotrochozoa</taxon>
        <taxon>Mollusca</taxon>
        <taxon>Bivalvia</taxon>
        <taxon>Autobranchia</taxon>
        <taxon>Heteroconchia</taxon>
        <taxon>Palaeoheterodonta</taxon>
        <taxon>Unionida</taxon>
        <taxon>Unionoidea</taxon>
        <taxon>Unionidae</taxon>
        <taxon>Ambleminae</taxon>
        <taxon>Lampsilini</taxon>
        <taxon>Potamilus</taxon>
    </lineage>
</organism>
<reference evidence="1" key="1">
    <citation type="journal article" date="2021" name="Genome Biol. Evol.">
        <title>A High-Quality Reference Genome for a Parasitic Bivalve with Doubly Uniparental Inheritance (Bivalvia: Unionida).</title>
        <authorList>
            <person name="Smith C.H."/>
        </authorList>
    </citation>
    <scope>NUCLEOTIDE SEQUENCE</scope>
    <source>
        <strain evidence="1">CHS0354</strain>
    </source>
</reference>
<gene>
    <name evidence="1" type="ORF">CHS0354_019137</name>
</gene>
<dbReference type="EMBL" id="JAEAOA010001187">
    <property type="protein sequence ID" value="KAK3601143.1"/>
    <property type="molecule type" value="Genomic_DNA"/>
</dbReference>
<evidence type="ECO:0000313" key="2">
    <source>
        <dbReference type="Proteomes" id="UP001195483"/>
    </source>
</evidence>
<evidence type="ECO:0000313" key="1">
    <source>
        <dbReference type="EMBL" id="KAK3601143.1"/>
    </source>
</evidence>
<reference evidence="1" key="3">
    <citation type="submission" date="2023-05" db="EMBL/GenBank/DDBJ databases">
        <authorList>
            <person name="Smith C.H."/>
        </authorList>
    </citation>
    <scope>NUCLEOTIDE SEQUENCE</scope>
    <source>
        <strain evidence="1">CHS0354</strain>
        <tissue evidence="1">Mantle</tissue>
    </source>
</reference>
<proteinExistence type="predicted"/>
<name>A0AAE0T095_9BIVA</name>